<reference evidence="2 3" key="1">
    <citation type="journal article" date="2018" name="Front. Plant Sci.">
        <title>Red Clover (Trifolium pratense) and Zigzag Clover (T. medium) - A Picture of Genomic Similarities and Differences.</title>
        <authorList>
            <person name="Dluhosova J."/>
            <person name="Istvanek J."/>
            <person name="Nedelnik J."/>
            <person name="Repkova J."/>
        </authorList>
    </citation>
    <scope>NUCLEOTIDE SEQUENCE [LARGE SCALE GENOMIC DNA]</scope>
    <source>
        <strain evidence="3">cv. 10/8</strain>
        <tissue evidence="2">Leaf</tissue>
    </source>
</reference>
<feature type="region of interest" description="Disordered" evidence="1">
    <location>
        <begin position="1"/>
        <end position="47"/>
    </location>
</feature>
<proteinExistence type="predicted"/>
<keyword evidence="3" id="KW-1185">Reference proteome</keyword>
<evidence type="ECO:0000313" key="3">
    <source>
        <dbReference type="Proteomes" id="UP000265520"/>
    </source>
</evidence>
<feature type="non-terminal residue" evidence="2">
    <location>
        <position position="1"/>
    </location>
</feature>
<dbReference type="Proteomes" id="UP000265520">
    <property type="component" value="Unassembled WGS sequence"/>
</dbReference>
<feature type="compositionally biased region" description="Basic and acidic residues" evidence="1">
    <location>
        <begin position="20"/>
        <end position="34"/>
    </location>
</feature>
<sequence length="47" mass="5036">IGKKQAIISEEEASEMEAGGDSKEEPRLVRKESNKGNSTSRSGRAST</sequence>
<evidence type="ECO:0000313" key="2">
    <source>
        <dbReference type="EMBL" id="MCI26335.1"/>
    </source>
</evidence>
<name>A0A392QSW4_9FABA</name>
<comment type="caution">
    <text evidence="2">The sequence shown here is derived from an EMBL/GenBank/DDBJ whole genome shotgun (WGS) entry which is preliminary data.</text>
</comment>
<accession>A0A392QSW4</accession>
<protein>
    <submittedName>
        <fullName evidence="2">ABC transporter G family member</fullName>
    </submittedName>
</protein>
<dbReference type="AlphaFoldDB" id="A0A392QSW4"/>
<dbReference type="EMBL" id="LXQA010152669">
    <property type="protein sequence ID" value="MCI26335.1"/>
    <property type="molecule type" value="Genomic_DNA"/>
</dbReference>
<feature type="compositionally biased region" description="Polar residues" evidence="1">
    <location>
        <begin position="35"/>
        <end position="47"/>
    </location>
</feature>
<evidence type="ECO:0000256" key="1">
    <source>
        <dbReference type="SAM" id="MobiDB-lite"/>
    </source>
</evidence>
<organism evidence="2 3">
    <name type="scientific">Trifolium medium</name>
    <dbReference type="NCBI Taxonomy" id="97028"/>
    <lineage>
        <taxon>Eukaryota</taxon>
        <taxon>Viridiplantae</taxon>
        <taxon>Streptophyta</taxon>
        <taxon>Embryophyta</taxon>
        <taxon>Tracheophyta</taxon>
        <taxon>Spermatophyta</taxon>
        <taxon>Magnoliopsida</taxon>
        <taxon>eudicotyledons</taxon>
        <taxon>Gunneridae</taxon>
        <taxon>Pentapetalae</taxon>
        <taxon>rosids</taxon>
        <taxon>fabids</taxon>
        <taxon>Fabales</taxon>
        <taxon>Fabaceae</taxon>
        <taxon>Papilionoideae</taxon>
        <taxon>50 kb inversion clade</taxon>
        <taxon>NPAAA clade</taxon>
        <taxon>Hologalegina</taxon>
        <taxon>IRL clade</taxon>
        <taxon>Trifolieae</taxon>
        <taxon>Trifolium</taxon>
    </lineage>
</organism>